<reference evidence="2 3" key="1">
    <citation type="submission" date="2019-03" db="EMBL/GenBank/DDBJ databases">
        <title>Freshwater and sediment microbial communities from various areas in North America, analyzing microbe dynamics in response to fracking.</title>
        <authorList>
            <person name="Lamendella R."/>
        </authorList>
    </citation>
    <scope>NUCLEOTIDE SEQUENCE [LARGE SCALE GENOMIC DNA]</scope>
    <source>
        <strain evidence="2 3">6_TX</strain>
    </source>
</reference>
<dbReference type="Proteomes" id="UP000294489">
    <property type="component" value="Unassembled WGS sequence"/>
</dbReference>
<evidence type="ECO:0000313" key="3">
    <source>
        <dbReference type="Proteomes" id="UP000294489"/>
    </source>
</evidence>
<feature type="transmembrane region" description="Helical" evidence="1">
    <location>
        <begin position="129"/>
        <end position="154"/>
    </location>
</feature>
<dbReference type="RefSeq" id="WP_134017471.1">
    <property type="nucleotide sequence ID" value="NZ_SOEC01000006.1"/>
</dbReference>
<keyword evidence="1" id="KW-0472">Membrane</keyword>
<keyword evidence="1" id="KW-1133">Transmembrane helix</keyword>
<dbReference type="OrthoDB" id="6638186at2"/>
<feature type="transmembrane region" description="Helical" evidence="1">
    <location>
        <begin position="7"/>
        <end position="24"/>
    </location>
</feature>
<evidence type="ECO:0000313" key="2">
    <source>
        <dbReference type="EMBL" id="TDX29845.1"/>
    </source>
</evidence>
<evidence type="ECO:0000256" key="1">
    <source>
        <dbReference type="SAM" id="Phobius"/>
    </source>
</evidence>
<sequence length="173" mass="19760">MNVYHKLWLYLAALVGFQILFTSISVDYRFLDLKEYLLVLLAVSSMVFTLMGIWIAFLYPNALRKIVSPKQIEVADFSESLSETRRLEGLVGSVLRSSLVVIVIMAVFAGKVLFSFFDMEEHAVSFVKAALLSIVAIISVLQLESIFYVAYSNVMFINDLHRKREDREADYDI</sequence>
<proteinExistence type="predicted"/>
<name>A0A4R8FT52_9GAMM</name>
<feature type="transmembrane region" description="Helical" evidence="1">
    <location>
        <begin position="36"/>
        <end position="59"/>
    </location>
</feature>
<keyword evidence="1" id="KW-0812">Transmembrane</keyword>
<dbReference type="EMBL" id="SOEC01000006">
    <property type="protein sequence ID" value="TDX29845.1"/>
    <property type="molecule type" value="Genomic_DNA"/>
</dbReference>
<comment type="caution">
    <text evidence="2">The sequence shown here is derived from an EMBL/GenBank/DDBJ whole genome shotgun (WGS) entry which is preliminary data.</text>
</comment>
<accession>A0A4R8FT52</accession>
<dbReference type="AlphaFoldDB" id="A0A4R8FT52"/>
<protein>
    <submittedName>
        <fullName evidence="2">Uncharacterized protein</fullName>
    </submittedName>
</protein>
<feature type="transmembrane region" description="Helical" evidence="1">
    <location>
        <begin position="94"/>
        <end position="117"/>
    </location>
</feature>
<organism evidence="2 3">
    <name type="scientific">Modicisalibacter xianhensis</name>
    <dbReference type="NCBI Taxonomy" id="442341"/>
    <lineage>
        <taxon>Bacteria</taxon>
        <taxon>Pseudomonadati</taxon>
        <taxon>Pseudomonadota</taxon>
        <taxon>Gammaproteobacteria</taxon>
        <taxon>Oceanospirillales</taxon>
        <taxon>Halomonadaceae</taxon>
        <taxon>Modicisalibacter</taxon>
    </lineage>
</organism>
<gene>
    <name evidence="2" type="ORF">DFO67_10683</name>
</gene>